<keyword evidence="2" id="KW-1185">Reference proteome</keyword>
<evidence type="ECO:0000313" key="1">
    <source>
        <dbReference type="EMBL" id="MFC4701604.1"/>
    </source>
</evidence>
<dbReference type="Gene3D" id="3.40.50.300">
    <property type="entry name" value="P-loop containing nucleotide triphosphate hydrolases"/>
    <property type="match status" value="1"/>
</dbReference>
<dbReference type="EMBL" id="JBHSGU010000019">
    <property type="protein sequence ID" value="MFC4701604.1"/>
    <property type="molecule type" value="Genomic_DNA"/>
</dbReference>
<comment type="caution">
    <text evidence="1">The sequence shown here is derived from an EMBL/GenBank/DDBJ whole genome shotgun (WGS) entry which is preliminary data.</text>
</comment>
<gene>
    <name evidence="1" type="ORF">ACFO4O_15725</name>
</gene>
<dbReference type="InterPro" id="IPR052922">
    <property type="entry name" value="Cytidylate_Kinase-2"/>
</dbReference>
<sequence length="162" mass="18584">MIRIVIFGNSGSGKSTLAAKLSRESALAHLDLDTLAWEPVSPPVRCTLAKSREAINYFTDNNENWIIEGCYSDLLEFVLKKATKVIYLCLPIEHCVENAKSRQWEPHKYESKEAQDANLNMLITWIRQYESRNDTFSKTAHEQLFNQFNGPKVRFSSNEQLA</sequence>
<dbReference type="RefSeq" id="WP_382410242.1">
    <property type="nucleotide sequence ID" value="NZ_JBHSGU010000019.1"/>
</dbReference>
<dbReference type="InterPro" id="IPR027417">
    <property type="entry name" value="P-loop_NTPase"/>
</dbReference>
<dbReference type="Pfam" id="PF13238">
    <property type="entry name" value="AAA_18"/>
    <property type="match status" value="1"/>
</dbReference>
<dbReference type="Proteomes" id="UP001595897">
    <property type="component" value="Unassembled WGS sequence"/>
</dbReference>
<organism evidence="1 2">
    <name type="scientific">Glaciecola siphonariae</name>
    <dbReference type="NCBI Taxonomy" id="521012"/>
    <lineage>
        <taxon>Bacteria</taxon>
        <taxon>Pseudomonadati</taxon>
        <taxon>Pseudomonadota</taxon>
        <taxon>Gammaproteobacteria</taxon>
        <taxon>Alteromonadales</taxon>
        <taxon>Alteromonadaceae</taxon>
        <taxon>Glaciecola</taxon>
    </lineage>
</organism>
<protein>
    <submittedName>
        <fullName evidence="1">AAA family ATPase</fullName>
    </submittedName>
</protein>
<evidence type="ECO:0000313" key="2">
    <source>
        <dbReference type="Proteomes" id="UP001595897"/>
    </source>
</evidence>
<dbReference type="PANTHER" id="PTHR37816">
    <property type="entry name" value="YALI0E33011P"/>
    <property type="match status" value="1"/>
</dbReference>
<reference evidence="2" key="1">
    <citation type="journal article" date="2019" name="Int. J. Syst. Evol. Microbiol.">
        <title>The Global Catalogue of Microorganisms (GCM) 10K type strain sequencing project: providing services to taxonomists for standard genome sequencing and annotation.</title>
        <authorList>
            <consortium name="The Broad Institute Genomics Platform"/>
            <consortium name="The Broad Institute Genome Sequencing Center for Infectious Disease"/>
            <person name="Wu L."/>
            <person name="Ma J."/>
        </authorList>
    </citation>
    <scope>NUCLEOTIDE SEQUENCE [LARGE SCALE GENOMIC DNA]</scope>
    <source>
        <strain evidence="2">KACC 12507</strain>
    </source>
</reference>
<dbReference type="PANTHER" id="PTHR37816:SF2">
    <property type="entry name" value="DNA TOPOLOGY MODULATION PROTEIN FLAR-RELATED PROTEIN"/>
    <property type="match status" value="1"/>
</dbReference>
<accession>A0ABV9LZN2</accession>
<name>A0ABV9LZN2_9ALTE</name>
<dbReference type="SUPFAM" id="SSF52540">
    <property type="entry name" value="P-loop containing nucleoside triphosphate hydrolases"/>
    <property type="match status" value="1"/>
</dbReference>
<proteinExistence type="predicted"/>